<dbReference type="InterPro" id="IPR002582">
    <property type="entry name" value="ACPS"/>
</dbReference>
<comment type="similarity">
    <text evidence="8">Belongs to the P-Pant transferase superfamily. AcpS family.</text>
</comment>
<feature type="binding site" evidence="8">
    <location>
        <position position="56"/>
    </location>
    <ligand>
        <name>Mg(2+)</name>
        <dbReference type="ChEBI" id="CHEBI:18420"/>
    </ligand>
</feature>
<protein>
    <recommendedName>
        <fullName evidence="8">Holo-[acyl-carrier-protein] synthase</fullName>
        <shortName evidence="8">Holo-ACP synthase</shortName>
        <ecNumber evidence="8">2.7.8.7</ecNumber>
    </recommendedName>
    <alternativeName>
        <fullName evidence="8">4'-phosphopantetheinyl transferase AcpS</fullName>
    </alternativeName>
</protein>
<feature type="domain" description="4'-phosphopantetheinyl transferase" evidence="9">
    <location>
        <begin position="4"/>
        <end position="118"/>
    </location>
</feature>
<dbReference type="GO" id="GO:0008897">
    <property type="term" value="F:holo-[acyl-carrier-protein] synthase activity"/>
    <property type="evidence" value="ECO:0007669"/>
    <property type="project" value="UniProtKB-UniRule"/>
</dbReference>
<keyword evidence="4 8" id="KW-0276">Fatty acid metabolism</keyword>
<evidence type="ECO:0000313" key="11">
    <source>
        <dbReference type="Proteomes" id="UP000427716"/>
    </source>
</evidence>
<evidence type="ECO:0000256" key="1">
    <source>
        <dbReference type="ARBA" id="ARBA00022516"/>
    </source>
</evidence>
<comment type="subcellular location">
    <subcellularLocation>
        <location evidence="8">Cytoplasm</location>
    </subcellularLocation>
</comment>
<keyword evidence="11" id="KW-1185">Reference proteome</keyword>
<evidence type="ECO:0000259" key="9">
    <source>
        <dbReference type="Pfam" id="PF01648"/>
    </source>
</evidence>
<dbReference type="HAMAP" id="MF_00101">
    <property type="entry name" value="AcpS"/>
    <property type="match status" value="1"/>
</dbReference>
<dbReference type="RefSeq" id="WP_156573841.1">
    <property type="nucleotide sequence ID" value="NZ_CP046415.1"/>
</dbReference>
<evidence type="ECO:0000313" key="10">
    <source>
        <dbReference type="EMBL" id="QGT78434.1"/>
    </source>
</evidence>
<keyword evidence="2 8" id="KW-0808">Transferase</keyword>
<sequence>MILGIGTDLVEIARIEAALERHGPRLVERVLGPRERDRLPERHPAPWVAKRFATKEAVAKALGTGFRDGLRLIDIQTGHDDYGRPRVLLAGKALDRYESLGAVSIELSVSDERAYALAFVVISR</sequence>
<evidence type="ECO:0000256" key="3">
    <source>
        <dbReference type="ARBA" id="ARBA00022723"/>
    </source>
</evidence>
<proteinExistence type="inferred from homology"/>
<dbReference type="AlphaFoldDB" id="A0A6I6D4E5"/>
<evidence type="ECO:0000256" key="6">
    <source>
        <dbReference type="ARBA" id="ARBA00023098"/>
    </source>
</evidence>
<evidence type="ECO:0000256" key="2">
    <source>
        <dbReference type="ARBA" id="ARBA00022679"/>
    </source>
</evidence>
<dbReference type="GO" id="GO:0006633">
    <property type="term" value="P:fatty acid biosynthetic process"/>
    <property type="evidence" value="ECO:0007669"/>
    <property type="project" value="UniProtKB-UniRule"/>
</dbReference>
<dbReference type="NCBIfam" id="TIGR00516">
    <property type="entry name" value="acpS"/>
    <property type="match status" value="1"/>
</dbReference>
<keyword evidence="3 8" id="KW-0479">Metal-binding</keyword>
<dbReference type="EC" id="2.7.8.7" evidence="8"/>
<evidence type="ECO:0000256" key="7">
    <source>
        <dbReference type="ARBA" id="ARBA00023160"/>
    </source>
</evidence>
<keyword evidence="5 8" id="KW-0460">Magnesium</keyword>
<keyword evidence="6 8" id="KW-0443">Lipid metabolism</keyword>
<comment type="catalytic activity">
    <reaction evidence="8">
        <text>apo-[ACP] + CoA = holo-[ACP] + adenosine 3',5'-bisphosphate + H(+)</text>
        <dbReference type="Rhea" id="RHEA:12068"/>
        <dbReference type="Rhea" id="RHEA-COMP:9685"/>
        <dbReference type="Rhea" id="RHEA-COMP:9690"/>
        <dbReference type="ChEBI" id="CHEBI:15378"/>
        <dbReference type="ChEBI" id="CHEBI:29999"/>
        <dbReference type="ChEBI" id="CHEBI:57287"/>
        <dbReference type="ChEBI" id="CHEBI:58343"/>
        <dbReference type="ChEBI" id="CHEBI:64479"/>
        <dbReference type="EC" id="2.7.8.7"/>
    </reaction>
</comment>
<dbReference type="KEGG" id="ghl:GM160_05710"/>
<dbReference type="GO" id="GO:0000287">
    <property type="term" value="F:magnesium ion binding"/>
    <property type="evidence" value="ECO:0007669"/>
    <property type="project" value="UniProtKB-UniRule"/>
</dbReference>
<dbReference type="Proteomes" id="UP000427716">
    <property type="component" value="Chromosome"/>
</dbReference>
<feature type="binding site" evidence="8">
    <location>
        <position position="8"/>
    </location>
    <ligand>
        <name>Mg(2+)</name>
        <dbReference type="ChEBI" id="CHEBI:18420"/>
    </ligand>
</feature>
<evidence type="ECO:0000256" key="4">
    <source>
        <dbReference type="ARBA" id="ARBA00022832"/>
    </source>
</evidence>
<keyword evidence="8" id="KW-0963">Cytoplasm</keyword>
<dbReference type="Pfam" id="PF01648">
    <property type="entry name" value="ACPS"/>
    <property type="match status" value="1"/>
</dbReference>
<comment type="cofactor">
    <cofactor evidence="8">
        <name>Mg(2+)</name>
        <dbReference type="ChEBI" id="CHEBI:18420"/>
    </cofactor>
</comment>
<accession>A0A6I6D4E5</accession>
<comment type="function">
    <text evidence="8">Transfers the 4'-phosphopantetheine moiety from coenzyme A to a Ser of acyl-carrier-protein.</text>
</comment>
<keyword evidence="7 8" id="KW-0275">Fatty acid biosynthesis</keyword>
<dbReference type="InterPro" id="IPR004568">
    <property type="entry name" value="Ppantetheine-prot_Trfase_dom"/>
</dbReference>
<dbReference type="SUPFAM" id="SSF56214">
    <property type="entry name" value="4'-phosphopantetheinyl transferase"/>
    <property type="match status" value="1"/>
</dbReference>
<evidence type="ECO:0000256" key="8">
    <source>
        <dbReference type="HAMAP-Rule" id="MF_00101"/>
    </source>
</evidence>
<keyword evidence="1 8" id="KW-0444">Lipid biosynthesis</keyword>
<reference evidence="10 11" key="1">
    <citation type="submission" date="2019-11" db="EMBL/GenBank/DDBJ databases">
        <authorList>
            <person name="Zhang J."/>
            <person name="Sun C."/>
        </authorList>
    </citation>
    <scope>NUCLEOTIDE SEQUENCE [LARGE SCALE GENOMIC DNA]</scope>
    <source>
        <strain evidence="11">sp2</strain>
    </source>
</reference>
<dbReference type="EMBL" id="CP046415">
    <property type="protein sequence ID" value="QGT78434.1"/>
    <property type="molecule type" value="Genomic_DNA"/>
</dbReference>
<dbReference type="InterPro" id="IPR008278">
    <property type="entry name" value="4-PPantetheinyl_Trfase_dom"/>
</dbReference>
<dbReference type="GO" id="GO:0005737">
    <property type="term" value="C:cytoplasm"/>
    <property type="evidence" value="ECO:0007669"/>
    <property type="project" value="UniProtKB-SubCell"/>
</dbReference>
<name>A0A6I6D4E5_9GAMM</name>
<gene>
    <name evidence="8" type="primary">acpS</name>
    <name evidence="10" type="ORF">GM160_05710</name>
</gene>
<dbReference type="InterPro" id="IPR037143">
    <property type="entry name" value="4-PPantetheinyl_Trfase_dom_sf"/>
</dbReference>
<dbReference type="Gene3D" id="3.90.470.20">
    <property type="entry name" value="4'-phosphopantetheinyl transferase domain"/>
    <property type="match status" value="1"/>
</dbReference>
<evidence type="ECO:0000256" key="5">
    <source>
        <dbReference type="ARBA" id="ARBA00022842"/>
    </source>
</evidence>
<organism evidence="10 11">
    <name type="scientific">Guyparkeria halophila</name>
    <dbReference type="NCBI Taxonomy" id="47960"/>
    <lineage>
        <taxon>Bacteria</taxon>
        <taxon>Pseudomonadati</taxon>
        <taxon>Pseudomonadota</taxon>
        <taxon>Gammaproteobacteria</taxon>
        <taxon>Chromatiales</taxon>
        <taxon>Thioalkalibacteraceae</taxon>
        <taxon>Guyparkeria</taxon>
    </lineage>
</organism>
<dbReference type="NCBIfam" id="TIGR00556">
    <property type="entry name" value="pantethn_trn"/>
    <property type="match status" value="1"/>
</dbReference>